<gene>
    <name evidence="1" type="ORF">THASP1DRAFT_27668</name>
</gene>
<organism evidence="1 2">
    <name type="scientific">Thamnocephalis sphaerospora</name>
    <dbReference type="NCBI Taxonomy" id="78915"/>
    <lineage>
        <taxon>Eukaryota</taxon>
        <taxon>Fungi</taxon>
        <taxon>Fungi incertae sedis</taxon>
        <taxon>Zoopagomycota</taxon>
        <taxon>Zoopagomycotina</taxon>
        <taxon>Zoopagomycetes</taxon>
        <taxon>Zoopagales</taxon>
        <taxon>Sigmoideomycetaceae</taxon>
        <taxon>Thamnocephalis</taxon>
    </lineage>
</organism>
<reference evidence="2" key="1">
    <citation type="journal article" date="2018" name="Nat. Microbiol.">
        <title>Leveraging single-cell genomics to expand the fungal tree of life.</title>
        <authorList>
            <person name="Ahrendt S.R."/>
            <person name="Quandt C.A."/>
            <person name="Ciobanu D."/>
            <person name="Clum A."/>
            <person name="Salamov A."/>
            <person name="Andreopoulos B."/>
            <person name="Cheng J.F."/>
            <person name="Woyke T."/>
            <person name="Pelin A."/>
            <person name="Henrissat B."/>
            <person name="Reynolds N.K."/>
            <person name="Benny G.L."/>
            <person name="Smith M.E."/>
            <person name="James T.Y."/>
            <person name="Grigoriev I.V."/>
        </authorList>
    </citation>
    <scope>NUCLEOTIDE SEQUENCE [LARGE SCALE GENOMIC DNA]</scope>
    <source>
        <strain evidence="2">RSA 1356</strain>
    </source>
</reference>
<dbReference type="Proteomes" id="UP000271241">
    <property type="component" value="Unassembled WGS sequence"/>
</dbReference>
<evidence type="ECO:0000313" key="1">
    <source>
        <dbReference type="EMBL" id="RKP10534.1"/>
    </source>
</evidence>
<proteinExistence type="predicted"/>
<sequence length="205" mass="21971">MVPTADATVAPTCASLKKLARARQRSTLNQTATMQYTMTACTASKRQPAWPAMSLAETPFALPAQPLPPLSPTLVPCLDASLDMDCDWLDNHGDDDSALNGVDALDRFDLEEHWSDMALMASSRPTDDVDAWSACTSDSGWFSASERATSTVCPMDRSSTAPATAAAALPALFAPPPFSSAAFFCEAAYRTFSVRRPVAKMQVNQ</sequence>
<keyword evidence="2" id="KW-1185">Reference proteome</keyword>
<name>A0A4P9XW54_9FUNG</name>
<protein>
    <submittedName>
        <fullName evidence="1">Uncharacterized protein</fullName>
    </submittedName>
</protein>
<dbReference type="AlphaFoldDB" id="A0A4P9XW54"/>
<accession>A0A4P9XW54</accession>
<dbReference type="EMBL" id="KZ992448">
    <property type="protein sequence ID" value="RKP10534.1"/>
    <property type="molecule type" value="Genomic_DNA"/>
</dbReference>
<evidence type="ECO:0000313" key="2">
    <source>
        <dbReference type="Proteomes" id="UP000271241"/>
    </source>
</evidence>